<protein>
    <recommendedName>
        <fullName evidence="2">Cyclic nucleotide-binding domain-containing protein</fullName>
    </recommendedName>
</protein>
<keyword evidence="4" id="KW-1185">Reference proteome</keyword>
<evidence type="ECO:0000259" key="2">
    <source>
        <dbReference type="PROSITE" id="PS50042"/>
    </source>
</evidence>
<dbReference type="AlphaFoldDB" id="A0A918KRV2"/>
<evidence type="ECO:0000313" key="4">
    <source>
        <dbReference type="Proteomes" id="UP000600865"/>
    </source>
</evidence>
<dbReference type="InterPro" id="IPR000595">
    <property type="entry name" value="cNMP-bd_dom"/>
</dbReference>
<keyword evidence="1" id="KW-0812">Transmembrane</keyword>
<reference evidence="3 4" key="1">
    <citation type="journal article" date="2014" name="Int. J. Syst. Evol. Microbiol.">
        <title>Complete genome sequence of Corynebacterium casei LMG S-19264T (=DSM 44701T), isolated from a smear-ripened cheese.</title>
        <authorList>
            <consortium name="US DOE Joint Genome Institute (JGI-PGF)"/>
            <person name="Walter F."/>
            <person name="Albersmeier A."/>
            <person name="Kalinowski J."/>
            <person name="Ruckert C."/>
        </authorList>
    </citation>
    <scope>NUCLEOTIDE SEQUENCE [LARGE SCALE GENOMIC DNA]</scope>
    <source>
        <strain evidence="3 4">KCTC 23968</strain>
    </source>
</reference>
<evidence type="ECO:0000313" key="3">
    <source>
        <dbReference type="EMBL" id="GGX74451.1"/>
    </source>
</evidence>
<dbReference type="RefSeq" id="WP_189586897.1">
    <property type="nucleotide sequence ID" value="NZ_BMYV01000003.1"/>
</dbReference>
<feature type="domain" description="Cyclic nucleotide-binding" evidence="2">
    <location>
        <begin position="1"/>
        <end position="54"/>
    </location>
</feature>
<dbReference type="Proteomes" id="UP000600865">
    <property type="component" value="Unassembled WGS sequence"/>
</dbReference>
<organism evidence="3 4">
    <name type="scientific">Litorimonas cladophorae</name>
    <dbReference type="NCBI Taxonomy" id="1220491"/>
    <lineage>
        <taxon>Bacteria</taxon>
        <taxon>Pseudomonadati</taxon>
        <taxon>Pseudomonadota</taxon>
        <taxon>Alphaproteobacteria</taxon>
        <taxon>Maricaulales</taxon>
        <taxon>Robiginitomaculaceae</taxon>
    </lineage>
</organism>
<dbReference type="EMBL" id="BMYV01000003">
    <property type="protein sequence ID" value="GGX74451.1"/>
    <property type="molecule type" value="Genomic_DNA"/>
</dbReference>
<evidence type="ECO:0000256" key="1">
    <source>
        <dbReference type="SAM" id="Phobius"/>
    </source>
</evidence>
<accession>A0A918KRV2</accession>
<feature type="transmembrane region" description="Helical" evidence="1">
    <location>
        <begin position="29"/>
        <end position="53"/>
    </location>
</feature>
<name>A0A918KRV2_9PROT</name>
<comment type="caution">
    <text evidence="3">The sequence shown here is derived from an EMBL/GenBank/DDBJ whole genome shotgun (WGS) entry which is preliminary data.</text>
</comment>
<proteinExistence type="predicted"/>
<gene>
    <name evidence="3" type="ORF">GCM10011309_25730</name>
</gene>
<keyword evidence="1" id="KW-1133">Transmembrane helix</keyword>
<sequence length="54" mass="5949">MTNLIDTYLLKSGMPKDELCKIGRAKRAFYYYGMGTLAIVAIALGTLGLFKIFG</sequence>
<dbReference type="PROSITE" id="PS50042">
    <property type="entry name" value="CNMP_BINDING_3"/>
    <property type="match status" value="1"/>
</dbReference>
<keyword evidence="1" id="KW-0472">Membrane</keyword>